<accession>A0A2P5C0T5</accession>
<protein>
    <submittedName>
        <fullName evidence="1">Uncharacterized protein</fullName>
    </submittedName>
</protein>
<name>A0A2P5C0T5_PARAD</name>
<evidence type="ECO:0000313" key="2">
    <source>
        <dbReference type="Proteomes" id="UP000237105"/>
    </source>
</evidence>
<sequence length="85" mass="9099">MSAWVLGVSELRTIAASNGGLIRGREFQSIVLQGLVSHSLSGDNVMSLSVNEALMNDNCFQTEIELSTLNCTINNNLGPELGTFV</sequence>
<dbReference type="AlphaFoldDB" id="A0A2P5C0T5"/>
<comment type="caution">
    <text evidence="1">The sequence shown here is derived from an EMBL/GenBank/DDBJ whole genome shotgun (WGS) entry which is preliminary data.</text>
</comment>
<evidence type="ECO:0000313" key="1">
    <source>
        <dbReference type="EMBL" id="PON54660.1"/>
    </source>
</evidence>
<gene>
    <name evidence="1" type="ORF">PanWU01x14_194010</name>
</gene>
<proteinExistence type="predicted"/>
<dbReference type="OrthoDB" id="10378215at2759"/>
<organism evidence="1 2">
    <name type="scientific">Parasponia andersonii</name>
    <name type="common">Sponia andersonii</name>
    <dbReference type="NCBI Taxonomy" id="3476"/>
    <lineage>
        <taxon>Eukaryota</taxon>
        <taxon>Viridiplantae</taxon>
        <taxon>Streptophyta</taxon>
        <taxon>Embryophyta</taxon>
        <taxon>Tracheophyta</taxon>
        <taxon>Spermatophyta</taxon>
        <taxon>Magnoliopsida</taxon>
        <taxon>eudicotyledons</taxon>
        <taxon>Gunneridae</taxon>
        <taxon>Pentapetalae</taxon>
        <taxon>rosids</taxon>
        <taxon>fabids</taxon>
        <taxon>Rosales</taxon>
        <taxon>Cannabaceae</taxon>
        <taxon>Parasponia</taxon>
    </lineage>
</organism>
<reference evidence="2" key="1">
    <citation type="submission" date="2016-06" db="EMBL/GenBank/DDBJ databases">
        <title>Parallel loss of symbiosis genes in relatives of nitrogen-fixing non-legume Parasponia.</title>
        <authorList>
            <person name="Van Velzen R."/>
            <person name="Holmer R."/>
            <person name="Bu F."/>
            <person name="Rutten L."/>
            <person name="Van Zeijl A."/>
            <person name="Liu W."/>
            <person name="Santuari L."/>
            <person name="Cao Q."/>
            <person name="Sharma T."/>
            <person name="Shen D."/>
            <person name="Roswanjaya Y."/>
            <person name="Wardhani T."/>
            <person name="Kalhor M.S."/>
            <person name="Jansen J."/>
            <person name="Van den Hoogen J."/>
            <person name="Gungor B."/>
            <person name="Hartog M."/>
            <person name="Hontelez J."/>
            <person name="Verver J."/>
            <person name="Yang W.-C."/>
            <person name="Schijlen E."/>
            <person name="Repin R."/>
            <person name="Schilthuizen M."/>
            <person name="Schranz E."/>
            <person name="Heidstra R."/>
            <person name="Miyata K."/>
            <person name="Fedorova E."/>
            <person name="Kohlen W."/>
            <person name="Bisseling T."/>
            <person name="Smit S."/>
            <person name="Geurts R."/>
        </authorList>
    </citation>
    <scope>NUCLEOTIDE SEQUENCE [LARGE SCALE GENOMIC DNA]</scope>
    <source>
        <strain evidence="2">cv. WU1-14</strain>
    </source>
</reference>
<dbReference type="Proteomes" id="UP000237105">
    <property type="component" value="Unassembled WGS sequence"/>
</dbReference>
<dbReference type="EMBL" id="JXTB01000192">
    <property type="protein sequence ID" value="PON54660.1"/>
    <property type="molecule type" value="Genomic_DNA"/>
</dbReference>
<keyword evidence="2" id="KW-1185">Reference proteome</keyword>